<evidence type="ECO:0000256" key="12">
    <source>
        <dbReference type="ARBA" id="ARBA00023033"/>
    </source>
</evidence>
<keyword evidence="10 15" id="KW-0560">Oxidoreductase</keyword>
<dbReference type="Gene3D" id="1.10.630.10">
    <property type="entry name" value="Cytochrome P450"/>
    <property type="match status" value="1"/>
</dbReference>
<evidence type="ECO:0000256" key="5">
    <source>
        <dbReference type="ARBA" id="ARBA00010617"/>
    </source>
</evidence>
<evidence type="ECO:0000256" key="4">
    <source>
        <dbReference type="ARBA" id="ARBA00004406"/>
    </source>
</evidence>
<evidence type="ECO:0000256" key="1">
    <source>
        <dbReference type="ARBA" id="ARBA00001971"/>
    </source>
</evidence>
<dbReference type="CDD" id="cd20628">
    <property type="entry name" value="CYP4"/>
    <property type="match status" value="1"/>
</dbReference>
<dbReference type="GO" id="GO:0005789">
    <property type="term" value="C:endoplasmic reticulum membrane"/>
    <property type="evidence" value="ECO:0007669"/>
    <property type="project" value="UniProtKB-SubCell"/>
</dbReference>
<evidence type="ECO:0000256" key="2">
    <source>
        <dbReference type="ARBA" id="ARBA00003690"/>
    </source>
</evidence>
<gene>
    <name evidence="16" type="ORF">DIABBA_LOCUS4499</name>
</gene>
<evidence type="ECO:0000313" key="17">
    <source>
        <dbReference type="Proteomes" id="UP001153709"/>
    </source>
</evidence>
<dbReference type="EMBL" id="OU898278">
    <property type="protein sequence ID" value="CAG9830843.1"/>
    <property type="molecule type" value="Genomic_DNA"/>
</dbReference>
<dbReference type="PANTHER" id="PTHR24291:SF189">
    <property type="entry name" value="CYTOCHROME P450 4C3-RELATED"/>
    <property type="match status" value="1"/>
</dbReference>
<comment type="subcellular location">
    <subcellularLocation>
        <location evidence="4">Endoplasmic reticulum membrane</location>
        <topology evidence="4">Peripheral membrane protein</topology>
    </subcellularLocation>
    <subcellularLocation>
        <location evidence="3">Microsome membrane</location>
        <topology evidence="3">Peripheral membrane protein</topology>
    </subcellularLocation>
</comment>
<organism evidence="16 17">
    <name type="scientific">Diabrotica balteata</name>
    <name type="common">Banded cucumber beetle</name>
    <dbReference type="NCBI Taxonomy" id="107213"/>
    <lineage>
        <taxon>Eukaryota</taxon>
        <taxon>Metazoa</taxon>
        <taxon>Ecdysozoa</taxon>
        <taxon>Arthropoda</taxon>
        <taxon>Hexapoda</taxon>
        <taxon>Insecta</taxon>
        <taxon>Pterygota</taxon>
        <taxon>Neoptera</taxon>
        <taxon>Endopterygota</taxon>
        <taxon>Coleoptera</taxon>
        <taxon>Polyphaga</taxon>
        <taxon>Cucujiformia</taxon>
        <taxon>Chrysomeloidea</taxon>
        <taxon>Chrysomelidae</taxon>
        <taxon>Galerucinae</taxon>
        <taxon>Diabroticina</taxon>
        <taxon>Diabroticites</taxon>
        <taxon>Diabrotica</taxon>
    </lineage>
</organism>
<dbReference type="PANTHER" id="PTHR24291">
    <property type="entry name" value="CYTOCHROME P450 FAMILY 4"/>
    <property type="match status" value="1"/>
</dbReference>
<dbReference type="GO" id="GO:0005506">
    <property type="term" value="F:iron ion binding"/>
    <property type="evidence" value="ECO:0007669"/>
    <property type="project" value="InterPro"/>
</dbReference>
<evidence type="ECO:0000313" key="16">
    <source>
        <dbReference type="EMBL" id="CAG9830843.1"/>
    </source>
</evidence>
<keyword evidence="11 14" id="KW-0408">Iron</keyword>
<dbReference type="InterPro" id="IPR036396">
    <property type="entry name" value="Cyt_P450_sf"/>
</dbReference>
<comment type="cofactor">
    <cofactor evidence="1 14">
        <name>heme</name>
        <dbReference type="ChEBI" id="CHEBI:30413"/>
    </cofactor>
</comment>
<dbReference type="PROSITE" id="PS00086">
    <property type="entry name" value="CYTOCHROME_P450"/>
    <property type="match status" value="1"/>
</dbReference>
<dbReference type="OrthoDB" id="1470350at2759"/>
<evidence type="ECO:0000256" key="7">
    <source>
        <dbReference type="ARBA" id="ARBA00022723"/>
    </source>
</evidence>
<keyword evidence="13" id="KW-0472">Membrane</keyword>
<accession>A0A9N9X7W3</accession>
<evidence type="ECO:0000256" key="13">
    <source>
        <dbReference type="ARBA" id="ARBA00023136"/>
    </source>
</evidence>
<dbReference type="InterPro" id="IPR001128">
    <property type="entry name" value="Cyt_P450"/>
</dbReference>
<dbReference type="Pfam" id="PF00067">
    <property type="entry name" value="p450"/>
    <property type="match status" value="1"/>
</dbReference>
<reference evidence="16" key="1">
    <citation type="submission" date="2022-01" db="EMBL/GenBank/DDBJ databases">
        <authorList>
            <person name="King R."/>
        </authorList>
    </citation>
    <scope>NUCLEOTIDE SEQUENCE</scope>
</reference>
<evidence type="ECO:0000256" key="11">
    <source>
        <dbReference type="ARBA" id="ARBA00023004"/>
    </source>
</evidence>
<keyword evidence="12 15" id="KW-0503">Monooxygenase</keyword>
<name>A0A9N9X7W3_DIABA</name>
<dbReference type="GO" id="GO:0020037">
    <property type="term" value="F:heme binding"/>
    <property type="evidence" value="ECO:0007669"/>
    <property type="project" value="InterPro"/>
</dbReference>
<evidence type="ECO:0000256" key="6">
    <source>
        <dbReference type="ARBA" id="ARBA00022617"/>
    </source>
</evidence>
<proteinExistence type="inferred from homology"/>
<keyword evidence="9" id="KW-0492">Microsome</keyword>
<dbReference type="InterPro" id="IPR050196">
    <property type="entry name" value="Cytochrome_P450_Monoox"/>
</dbReference>
<dbReference type="GO" id="GO:0016705">
    <property type="term" value="F:oxidoreductase activity, acting on paired donors, with incorporation or reduction of molecular oxygen"/>
    <property type="evidence" value="ECO:0007669"/>
    <property type="project" value="InterPro"/>
</dbReference>
<dbReference type="PRINTS" id="PR00463">
    <property type="entry name" value="EP450I"/>
</dbReference>
<sequence>MILLIAVLIPLIIYVYIKKRQRYQDIWQYVDAIPGPKSYPILGTTYELHTQASLFMRDRIRAKEFFPIYKEWSLGVAVVNIIHPDDIELVTTNPKSITKSFIYHFLHPWLGNGILTSTGSAWHKRRKILTPAFHMDILHQFVEVFNKETTFLVERLKKVCDAPYLNLAEHITDFTLFSVAETSLGISLREDTSCTKYKKALYDYGADFAHWLIRPWLYSPTIYQYSSLCEKNTKSIEVMHSFSKNVITERKKTFKLEDAPTYSKKKYRALLDVLLSSQQNGNPITVEEIREELDTFIFEGHDTTSVSIMYTLMALANEPKIQEEIYDEVISVIGDSVTPTLQELGELKLMERSIKESLRLYPSVGLIGRVAGENLQTKTGYTIPKDCNVHLFIFDLHRRPEFWEDPLKFDPDRFLPENCTNRHPFAYIPFSAGHRNCIGQKFAMLEMKSVLCGILRNFKLEPITKPQDIVFKTDLVLRTEDEIRVKFVPRK</sequence>
<keyword evidence="6 14" id="KW-0349">Heme</keyword>
<evidence type="ECO:0000256" key="14">
    <source>
        <dbReference type="PIRSR" id="PIRSR602401-1"/>
    </source>
</evidence>
<evidence type="ECO:0008006" key="18">
    <source>
        <dbReference type="Google" id="ProtNLM"/>
    </source>
</evidence>
<evidence type="ECO:0000256" key="8">
    <source>
        <dbReference type="ARBA" id="ARBA00022824"/>
    </source>
</evidence>
<evidence type="ECO:0000256" key="15">
    <source>
        <dbReference type="RuleBase" id="RU000461"/>
    </source>
</evidence>
<evidence type="ECO:0000256" key="10">
    <source>
        <dbReference type="ARBA" id="ARBA00023002"/>
    </source>
</evidence>
<keyword evidence="7 14" id="KW-0479">Metal-binding</keyword>
<protein>
    <recommendedName>
        <fullName evidence="18">Cytochrome P450</fullName>
    </recommendedName>
</protein>
<evidence type="ECO:0000256" key="3">
    <source>
        <dbReference type="ARBA" id="ARBA00004174"/>
    </source>
</evidence>
<dbReference type="Proteomes" id="UP001153709">
    <property type="component" value="Chromosome 3"/>
</dbReference>
<dbReference type="PRINTS" id="PR00385">
    <property type="entry name" value="P450"/>
</dbReference>
<keyword evidence="17" id="KW-1185">Reference proteome</keyword>
<dbReference type="SUPFAM" id="SSF48264">
    <property type="entry name" value="Cytochrome P450"/>
    <property type="match status" value="1"/>
</dbReference>
<evidence type="ECO:0000256" key="9">
    <source>
        <dbReference type="ARBA" id="ARBA00022848"/>
    </source>
</evidence>
<comment type="function">
    <text evidence="2">May be involved in the metabolism of insect hormones and in the breakdown of synthetic insecticides.</text>
</comment>
<feature type="binding site" description="axial binding residue" evidence="14">
    <location>
        <position position="437"/>
    </location>
    <ligand>
        <name>heme</name>
        <dbReference type="ChEBI" id="CHEBI:30413"/>
    </ligand>
    <ligandPart>
        <name>Fe</name>
        <dbReference type="ChEBI" id="CHEBI:18248"/>
    </ligandPart>
</feature>
<dbReference type="InterPro" id="IPR002401">
    <property type="entry name" value="Cyt_P450_E_grp-I"/>
</dbReference>
<dbReference type="GO" id="GO:0004497">
    <property type="term" value="F:monooxygenase activity"/>
    <property type="evidence" value="ECO:0007669"/>
    <property type="project" value="UniProtKB-KW"/>
</dbReference>
<dbReference type="AlphaFoldDB" id="A0A9N9X7W3"/>
<keyword evidence="8" id="KW-0256">Endoplasmic reticulum</keyword>
<dbReference type="InterPro" id="IPR017972">
    <property type="entry name" value="Cyt_P450_CS"/>
</dbReference>
<comment type="similarity">
    <text evidence="5 15">Belongs to the cytochrome P450 family.</text>
</comment>